<dbReference type="Pfam" id="PF13194">
    <property type="entry name" value="DUF4010"/>
    <property type="match status" value="1"/>
</dbReference>
<feature type="transmembrane region" description="Helical" evidence="1">
    <location>
        <begin position="334"/>
        <end position="355"/>
    </location>
</feature>
<evidence type="ECO:0000259" key="3">
    <source>
        <dbReference type="Pfam" id="PF13194"/>
    </source>
</evidence>
<feature type="transmembrane region" description="Helical" evidence="1">
    <location>
        <begin position="395"/>
        <end position="413"/>
    </location>
</feature>
<keyword evidence="1" id="KW-0812">Transmembrane</keyword>
<feature type="transmembrane region" description="Helical" evidence="1">
    <location>
        <begin position="55"/>
        <end position="76"/>
    </location>
</feature>
<feature type="transmembrane region" description="Helical" evidence="1">
    <location>
        <begin position="137"/>
        <end position="155"/>
    </location>
</feature>
<evidence type="ECO:0000259" key="2">
    <source>
        <dbReference type="Pfam" id="PF02308"/>
    </source>
</evidence>
<name>A0A848FES6_9BURK</name>
<keyword evidence="5" id="KW-1185">Reference proteome</keyword>
<dbReference type="Pfam" id="PF02308">
    <property type="entry name" value="MgtC"/>
    <property type="match status" value="1"/>
</dbReference>
<feature type="transmembrane region" description="Helical" evidence="1">
    <location>
        <begin position="263"/>
        <end position="283"/>
    </location>
</feature>
<sequence length="414" mass="43075">METSLFKLALALGIGLLMGLQRQRVDSRLAGIRTFPLIALFGALMALSAPAFGPWLVAAGLIALALLLLIANLIKLRTQTDPGMTTEVAVLLCYGLGAYLVIGHTEAAVAVAGTAVLLLYMKDPLHRAIGAMSERDVMAVMQFALVTLVVLPVLPDRTYGPYDVLNPFRIWLMVVLIVTINLAGFVAHKLSAGQTGALLAGVVGGLVSSTATTVSYARRSRSEASDPAAAALAALVIVVASAVSLLRVTLMVGVLASGLFLDIAWPLCALLGGLVLLSALAWWRGRRREAGTMPEAGNPAELKPALVFGALYAVVILAVAFVKERFGDAALYPVALLSGLTDVDAITLSTLNLAQAGRLEAEVTSRLILLAVLANIAFKGGCALLLGSPALRPRIALYFGLALAGGAALLPLGR</sequence>
<dbReference type="PANTHER" id="PTHR39084:SF1">
    <property type="entry name" value="DUF4010 DOMAIN-CONTAINING PROTEIN"/>
    <property type="match status" value="1"/>
</dbReference>
<reference evidence="4 5" key="1">
    <citation type="submission" date="2020-04" db="EMBL/GenBank/DDBJ databases">
        <title>Azohydromonas sp. isolated from soil.</title>
        <authorList>
            <person name="Dahal R.H."/>
        </authorList>
    </citation>
    <scope>NUCLEOTIDE SEQUENCE [LARGE SCALE GENOMIC DNA]</scope>
    <source>
        <strain evidence="4 5">G-1-1-14</strain>
    </source>
</reference>
<dbReference type="InterPro" id="IPR049177">
    <property type="entry name" value="MgtC_SapB_SrpB_YhiD_N"/>
</dbReference>
<feature type="transmembrane region" description="Helical" evidence="1">
    <location>
        <begin position="167"/>
        <end position="186"/>
    </location>
</feature>
<organism evidence="4 5">
    <name type="scientific">Azohydromonas caseinilytica</name>
    <dbReference type="NCBI Taxonomy" id="2728836"/>
    <lineage>
        <taxon>Bacteria</taxon>
        <taxon>Pseudomonadati</taxon>
        <taxon>Pseudomonadota</taxon>
        <taxon>Betaproteobacteria</taxon>
        <taxon>Burkholderiales</taxon>
        <taxon>Sphaerotilaceae</taxon>
        <taxon>Azohydromonas</taxon>
    </lineage>
</organism>
<dbReference type="PANTHER" id="PTHR39084">
    <property type="entry name" value="MEMBRANE PROTEIN-RELATED"/>
    <property type="match status" value="1"/>
</dbReference>
<feature type="domain" description="DUF4010" evidence="3">
    <location>
        <begin position="175"/>
        <end position="387"/>
    </location>
</feature>
<keyword evidence="1" id="KW-0472">Membrane</keyword>
<evidence type="ECO:0000313" key="5">
    <source>
        <dbReference type="Proteomes" id="UP000574067"/>
    </source>
</evidence>
<dbReference type="Proteomes" id="UP000574067">
    <property type="component" value="Unassembled WGS sequence"/>
</dbReference>
<comment type="caution">
    <text evidence="4">The sequence shown here is derived from an EMBL/GenBank/DDBJ whole genome shotgun (WGS) entry which is preliminary data.</text>
</comment>
<keyword evidence="1" id="KW-1133">Transmembrane helix</keyword>
<accession>A0A848FES6</accession>
<feature type="transmembrane region" description="Helical" evidence="1">
    <location>
        <begin position="88"/>
        <end position="117"/>
    </location>
</feature>
<dbReference type="InterPro" id="IPR025105">
    <property type="entry name" value="DUF4010"/>
</dbReference>
<feature type="domain" description="MgtC/SapB/SrpB/YhiD N-terminal" evidence="2">
    <location>
        <begin position="8"/>
        <end position="127"/>
    </location>
</feature>
<dbReference type="AlphaFoldDB" id="A0A848FES6"/>
<evidence type="ECO:0000256" key="1">
    <source>
        <dbReference type="SAM" id="Phobius"/>
    </source>
</evidence>
<evidence type="ECO:0000313" key="4">
    <source>
        <dbReference type="EMBL" id="NML17792.1"/>
    </source>
</evidence>
<feature type="transmembrane region" description="Helical" evidence="1">
    <location>
        <begin position="229"/>
        <end position="257"/>
    </location>
</feature>
<protein>
    <submittedName>
        <fullName evidence="4">MgtC/SapB family protein</fullName>
    </submittedName>
</protein>
<proteinExistence type="predicted"/>
<gene>
    <name evidence="4" type="ORF">HHL10_22735</name>
</gene>
<feature type="transmembrane region" description="Helical" evidence="1">
    <location>
        <begin position="304"/>
        <end position="322"/>
    </location>
</feature>
<dbReference type="EMBL" id="JABBFW010000022">
    <property type="protein sequence ID" value="NML17792.1"/>
    <property type="molecule type" value="Genomic_DNA"/>
</dbReference>
<feature type="transmembrane region" description="Helical" evidence="1">
    <location>
        <begin position="367"/>
        <end position="389"/>
    </location>
</feature>
<feature type="transmembrane region" description="Helical" evidence="1">
    <location>
        <begin position="30"/>
        <end position="49"/>
    </location>
</feature>
<feature type="transmembrane region" description="Helical" evidence="1">
    <location>
        <begin position="198"/>
        <end position="217"/>
    </location>
</feature>